<evidence type="ECO:0000256" key="2">
    <source>
        <dbReference type="SAM" id="MobiDB-lite"/>
    </source>
</evidence>
<dbReference type="Gene3D" id="3.50.50.60">
    <property type="entry name" value="FAD/NAD(P)-binding domain"/>
    <property type="match status" value="1"/>
</dbReference>
<organism evidence="4 5">
    <name type="scientific">Rugamonas fusca</name>
    <dbReference type="NCBI Taxonomy" id="2758568"/>
    <lineage>
        <taxon>Bacteria</taxon>
        <taxon>Pseudomonadati</taxon>
        <taxon>Pseudomonadota</taxon>
        <taxon>Betaproteobacteria</taxon>
        <taxon>Burkholderiales</taxon>
        <taxon>Oxalobacteraceae</taxon>
        <taxon>Telluria group</taxon>
        <taxon>Rugamonas</taxon>
    </lineage>
</organism>
<dbReference type="Proteomes" id="UP000566711">
    <property type="component" value="Unassembled WGS sequence"/>
</dbReference>
<dbReference type="RefSeq" id="WP_182217717.1">
    <property type="nucleotide sequence ID" value="NZ_JACEZS010000009.1"/>
</dbReference>
<accession>A0A7W2EHW4</accession>
<dbReference type="AlphaFoldDB" id="A0A7W2EHW4"/>
<dbReference type="Gene3D" id="3.30.70.2450">
    <property type="match status" value="1"/>
</dbReference>
<evidence type="ECO:0000313" key="5">
    <source>
        <dbReference type="Proteomes" id="UP000566711"/>
    </source>
</evidence>
<name>A0A7W2EHW4_9BURK</name>
<dbReference type="PRINTS" id="PR00420">
    <property type="entry name" value="RNGMNOXGNASE"/>
</dbReference>
<feature type="region of interest" description="Disordered" evidence="2">
    <location>
        <begin position="562"/>
        <end position="581"/>
    </location>
</feature>
<evidence type="ECO:0000313" key="4">
    <source>
        <dbReference type="EMBL" id="MBA5606055.1"/>
    </source>
</evidence>
<comment type="caution">
    <text evidence="4">The sequence shown here is derived from an EMBL/GenBank/DDBJ whole genome shotgun (WGS) entry which is preliminary data.</text>
</comment>
<dbReference type="EMBL" id="JACEZS010000009">
    <property type="protein sequence ID" value="MBA5606055.1"/>
    <property type="molecule type" value="Genomic_DNA"/>
</dbReference>
<evidence type="ECO:0000256" key="1">
    <source>
        <dbReference type="ARBA" id="ARBA00023002"/>
    </source>
</evidence>
<sequence>MNIHNDTPVDVVICGLGPTGLSLAHVLGRRGLQVLVLEREPAFYGNARAVYTDGECMRLFQSIDMAERLAQDMIQDAAVQMLLPDGRVLLQLKTAKRPYGWPTHNFFYQPKLETALADGLAAYPNVRVLRGREVCHFEQDADGVTVRHMPSLATGYQRNKVDAAPPADAVRDGVSVRGRYLVGCDGGRSVVRTQLGIGMQGKNFPNPWLVVDIRLKDPSDGLRHLPNFSFVCDPACPTVSCLQPDGHHRFEFMLMPGQSREYMEDPATVRQYLSRWIDVDKFEVLRVLVYTFNALMAERWRAGRVLLAGDAAHMTPQFIGQGMNAGVRDAFNLGWKLDAVIKGVAADSLLDTYQRERQPHAAAMTREGVRMKDYVSMVHPLATMLRNGLTRLAMATPGLRDYITEARFIPQARYVAGQHFGLARGWRGGSGRMLPQPDVRGPDGKRHRLDDFLGAGFALIGVGVDPRQSLDEAQLAQWQRLDTRFMAVYPLGAKPQGSVARQTPAGLLEVEDLDGQLLAWLRATGFGQGSVTMVRPDRFVCGQAAAGEMPAATAAIMRELGLSPIHPPSSRQGKQHDYAYQ</sequence>
<feature type="domain" description="FAD-binding" evidence="3">
    <location>
        <begin position="9"/>
        <end position="366"/>
    </location>
</feature>
<protein>
    <submittedName>
        <fullName evidence="4">Bifunctional 3-(3-hydroxy-phenyl)propionate/3-hydroxycinnamic acid hydroxylase</fullName>
    </submittedName>
</protein>
<dbReference type="InterPro" id="IPR036188">
    <property type="entry name" value="FAD/NAD-bd_sf"/>
</dbReference>
<dbReference type="GO" id="GO:0071949">
    <property type="term" value="F:FAD binding"/>
    <property type="evidence" value="ECO:0007669"/>
    <property type="project" value="InterPro"/>
</dbReference>
<dbReference type="InterPro" id="IPR002938">
    <property type="entry name" value="FAD-bd"/>
</dbReference>
<dbReference type="NCBIfam" id="NF004829">
    <property type="entry name" value="PRK06183.1-3"/>
    <property type="match status" value="1"/>
</dbReference>
<reference evidence="4 5" key="1">
    <citation type="submission" date="2020-07" db="EMBL/GenBank/DDBJ databases">
        <title>Novel species isolated from subtropical streams in China.</title>
        <authorList>
            <person name="Lu H."/>
        </authorList>
    </citation>
    <scope>NUCLEOTIDE SEQUENCE [LARGE SCALE GENOMIC DNA]</scope>
    <source>
        <strain evidence="4 5">FT3S</strain>
    </source>
</reference>
<dbReference type="Pfam" id="PF01494">
    <property type="entry name" value="FAD_binding_3"/>
    <property type="match status" value="1"/>
</dbReference>
<proteinExistence type="predicted"/>
<dbReference type="InterPro" id="IPR050631">
    <property type="entry name" value="PheA/TfdB_FAD_monoxygenase"/>
</dbReference>
<evidence type="ECO:0000259" key="3">
    <source>
        <dbReference type="Pfam" id="PF01494"/>
    </source>
</evidence>
<dbReference type="PANTHER" id="PTHR43476:SF3">
    <property type="entry name" value="FAD-BINDING MONOOXYGENASE"/>
    <property type="match status" value="1"/>
</dbReference>
<gene>
    <name evidence="4" type="ORF">H3H36_11875</name>
</gene>
<dbReference type="SUPFAM" id="SSF51905">
    <property type="entry name" value="FAD/NAD(P)-binding domain"/>
    <property type="match status" value="1"/>
</dbReference>
<dbReference type="GO" id="GO:0019622">
    <property type="term" value="P:3-(3-hydroxy)phenylpropionate catabolic process"/>
    <property type="evidence" value="ECO:0007669"/>
    <property type="project" value="TreeGrafter"/>
</dbReference>
<dbReference type="PANTHER" id="PTHR43476">
    <property type="entry name" value="3-(3-HYDROXY-PHENYL)PROPIONATE/3-HYDROXYCINNAMIC ACID HYDROXYLASE"/>
    <property type="match status" value="1"/>
</dbReference>
<keyword evidence="1" id="KW-0560">Oxidoreductase</keyword>
<keyword evidence="5" id="KW-1185">Reference proteome</keyword>
<dbReference type="GO" id="GO:0008688">
    <property type="term" value="F:3-(3-hydroxyphenyl)propionate hydroxylase activity"/>
    <property type="evidence" value="ECO:0007669"/>
    <property type="project" value="TreeGrafter"/>
</dbReference>